<organism evidence="2 3">
    <name type="scientific">Micromonospora viridifaciens</name>
    <dbReference type="NCBI Taxonomy" id="1881"/>
    <lineage>
        <taxon>Bacteria</taxon>
        <taxon>Bacillati</taxon>
        <taxon>Actinomycetota</taxon>
        <taxon>Actinomycetes</taxon>
        <taxon>Micromonosporales</taxon>
        <taxon>Micromonosporaceae</taxon>
        <taxon>Micromonospora</taxon>
    </lineage>
</organism>
<proteinExistence type="predicted"/>
<feature type="transmembrane region" description="Helical" evidence="1">
    <location>
        <begin position="70"/>
        <end position="92"/>
    </location>
</feature>
<feature type="transmembrane region" description="Helical" evidence="1">
    <location>
        <begin position="112"/>
        <end position="135"/>
    </location>
</feature>
<reference evidence="3" key="1">
    <citation type="submission" date="2016-06" db="EMBL/GenBank/DDBJ databases">
        <authorList>
            <person name="Varghese N."/>
            <person name="Submissions Spin"/>
        </authorList>
    </citation>
    <scope>NUCLEOTIDE SEQUENCE [LARGE SCALE GENOMIC DNA]</scope>
    <source>
        <strain evidence="3">DSM 43909</strain>
    </source>
</reference>
<sequence>MATGGRYRMAGMAIGVGTAFALTRTYLLDLAPVALVLAVLLGVLAGEAVTPRPVRGRGAASLLPRRVRDYVPRGELIVVGLLTVGIVGFASYPTPERPDHEVKYFGTAAPVSLTSTLITLGVTAALTAVIVWLIVRAPQTGANEADTAADNAWRHGVVRRLVCTCAAVFAIVFTALAFWYADGQWDWRAGGSPIWGLILSLLAGLGLTTFAWYAGALVVSPQRLQESAPAGIAGQISADQVAG</sequence>
<protein>
    <submittedName>
        <fullName evidence="2">Uncharacterized protein</fullName>
    </submittedName>
</protein>
<feature type="transmembrane region" description="Helical" evidence="1">
    <location>
        <begin position="193"/>
        <end position="219"/>
    </location>
</feature>
<keyword evidence="1" id="KW-1133">Transmembrane helix</keyword>
<dbReference type="EMBL" id="LT607411">
    <property type="protein sequence ID" value="SCF04055.1"/>
    <property type="molecule type" value="Genomic_DNA"/>
</dbReference>
<name>A0A1C4X6I0_MICVI</name>
<feature type="transmembrane region" description="Helical" evidence="1">
    <location>
        <begin position="33"/>
        <end position="50"/>
    </location>
</feature>
<gene>
    <name evidence="2" type="ORF">GA0074695_3053</name>
</gene>
<evidence type="ECO:0000313" key="3">
    <source>
        <dbReference type="Proteomes" id="UP000198242"/>
    </source>
</evidence>
<evidence type="ECO:0000313" key="2">
    <source>
        <dbReference type="EMBL" id="SCF04055.1"/>
    </source>
</evidence>
<keyword evidence="1" id="KW-0472">Membrane</keyword>
<dbReference type="AlphaFoldDB" id="A0A1C4X6I0"/>
<feature type="transmembrane region" description="Helical" evidence="1">
    <location>
        <begin position="161"/>
        <end position="181"/>
    </location>
</feature>
<feature type="transmembrane region" description="Helical" evidence="1">
    <location>
        <begin position="7"/>
        <end position="27"/>
    </location>
</feature>
<keyword evidence="1" id="KW-0812">Transmembrane</keyword>
<keyword evidence="3" id="KW-1185">Reference proteome</keyword>
<accession>A0A1C4X6I0</accession>
<evidence type="ECO:0000256" key="1">
    <source>
        <dbReference type="SAM" id="Phobius"/>
    </source>
</evidence>
<dbReference type="Proteomes" id="UP000198242">
    <property type="component" value="Chromosome I"/>
</dbReference>